<keyword evidence="1" id="KW-0812">Transmembrane</keyword>
<name>A0A0R1RNN9_9LACO</name>
<feature type="transmembrane region" description="Helical" evidence="1">
    <location>
        <begin position="35"/>
        <end position="53"/>
    </location>
</feature>
<sequence length="228" mass="26312">MLKQLKIWLISFLVFVATTWLFFGIFNYFDIPNNPMWLVLGTLMAFGYIFLSYRQLLRNRQPKIQQKISDNMLAHYQAAGMSNEEINFFRETMQLAEGQVKEVATNLQALPKLRAIDLNHDTVKTTQALFKAIVKEPQKLHNASDFLYRHLPSLTELSRKFIEISQHDVKTADTYAVLDKSAEAIAALSQQIQTDYTEFVADDLEDLDTEVSVANQQLTKEQNDDRND</sequence>
<evidence type="ECO:0000313" key="3">
    <source>
        <dbReference type="Proteomes" id="UP000051264"/>
    </source>
</evidence>
<accession>A0A0R1RNN9</accession>
<proteinExistence type="predicted"/>
<organism evidence="2 3">
    <name type="scientific">Latilactobacillus fuchuensis DSM 14340 = JCM 11249</name>
    <dbReference type="NCBI Taxonomy" id="1423747"/>
    <lineage>
        <taxon>Bacteria</taxon>
        <taxon>Bacillati</taxon>
        <taxon>Bacillota</taxon>
        <taxon>Bacilli</taxon>
        <taxon>Lactobacillales</taxon>
        <taxon>Lactobacillaceae</taxon>
        <taxon>Latilactobacillus</taxon>
    </lineage>
</organism>
<gene>
    <name evidence="2" type="ORF">FC69_GL000378</name>
</gene>
<keyword evidence="1" id="KW-1133">Transmembrane helix</keyword>
<keyword evidence="1" id="KW-0472">Membrane</keyword>
<dbReference type="STRING" id="1423747.FC69_GL000378"/>
<dbReference type="AlphaFoldDB" id="A0A0R1RNN9"/>
<dbReference type="OrthoDB" id="2243657at2"/>
<dbReference type="RefSeq" id="WP_025082431.1">
    <property type="nucleotide sequence ID" value="NZ_AZEX01000070.1"/>
</dbReference>
<evidence type="ECO:0000256" key="1">
    <source>
        <dbReference type="SAM" id="Phobius"/>
    </source>
</evidence>
<dbReference type="InterPro" id="IPR018770">
    <property type="entry name" value="ChloroindolylP_hydrolase"/>
</dbReference>
<evidence type="ECO:0000313" key="2">
    <source>
        <dbReference type="EMBL" id="KRL58508.1"/>
    </source>
</evidence>
<dbReference type="PATRIC" id="fig|1423747.3.peg.386"/>
<dbReference type="eggNOG" id="COG4915">
    <property type="taxonomic scope" value="Bacteria"/>
</dbReference>
<dbReference type="Proteomes" id="UP000051264">
    <property type="component" value="Unassembled WGS sequence"/>
</dbReference>
<evidence type="ECO:0008006" key="4">
    <source>
        <dbReference type="Google" id="ProtNLM"/>
    </source>
</evidence>
<reference evidence="2 3" key="1">
    <citation type="journal article" date="2015" name="Genome Announc.">
        <title>Expanding the biotechnology potential of lactobacilli through comparative genomics of 213 strains and associated genera.</title>
        <authorList>
            <person name="Sun Z."/>
            <person name="Harris H.M."/>
            <person name="McCann A."/>
            <person name="Guo C."/>
            <person name="Argimon S."/>
            <person name="Zhang W."/>
            <person name="Yang X."/>
            <person name="Jeffery I.B."/>
            <person name="Cooney J.C."/>
            <person name="Kagawa T.F."/>
            <person name="Liu W."/>
            <person name="Song Y."/>
            <person name="Salvetti E."/>
            <person name="Wrobel A."/>
            <person name="Rasinkangas P."/>
            <person name="Parkhill J."/>
            <person name="Rea M.C."/>
            <person name="O'Sullivan O."/>
            <person name="Ritari J."/>
            <person name="Douillard F.P."/>
            <person name="Paul Ross R."/>
            <person name="Yang R."/>
            <person name="Briner A.E."/>
            <person name="Felis G.E."/>
            <person name="de Vos W.M."/>
            <person name="Barrangou R."/>
            <person name="Klaenhammer T.R."/>
            <person name="Caufield P.W."/>
            <person name="Cui Y."/>
            <person name="Zhang H."/>
            <person name="O'Toole P.W."/>
        </authorList>
    </citation>
    <scope>NUCLEOTIDE SEQUENCE [LARGE SCALE GENOMIC DNA]</scope>
    <source>
        <strain evidence="2 3">DSM 14340</strain>
    </source>
</reference>
<protein>
    <recommendedName>
        <fullName evidence="4">5-bromo-4-chloroindolyl phosphate hydrolysis protein</fullName>
    </recommendedName>
</protein>
<comment type="caution">
    <text evidence="2">The sequence shown here is derived from an EMBL/GenBank/DDBJ whole genome shotgun (WGS) entry which is preliminary data.</text>
</comment>
<dbReference type="Pfam" id="PF10112">
    <property type="entry name" value="Halogen_Hydrol"/>
    <property type="match status" value="1"/>
</dbReference>
<feature type="transmembrane region" description="Helical" evidence="1">
    <location>
        <begin position="7"/>
        <end position="29"/>
    </location>
</feature>
<dbReference type="EMBL" id="AZEX01000070">
    <property type="protein sequence ID" value="KRL58508.1"/>
    <property type="molecule type" value="Genomic_DNA"/>
</dbReference>